<dbReference type="InterPro" id="IPR000571">
    <property type="entry name" value="Znf_CCCH"/>
</dbReference>
<evidence type="ECO:0000256" key="6">
    <source>
        <dbReference type="SAM" id="MobiDB-lite"/>
    </source>
</evidence>
<dbReference type="GO" id="GO:0043484">
    <property type="term" value="P:regulation of RNA splicing"/>
    <property type="evidence" value="ECO:0007669"/>
    <property type="project" value="TreeGrafter"/>
</dbReference>
<evidence type="ECO:0000256" key="3">
    <source>
        <dbReference type="ARBA" id="ARBA00022771"/>
    </source>
</evidence>
<evidence type="ECO:0000259" key="7">
    <source>
        <dbReference type="PROSITE" id="PS50103"/>
    </source>
</evidence>
<evidence type="ECO:0000256" key="5">
    <source>
        <dbReference type="PROSITE-ProRule" id="PRU00723"/>
    </source>
</evidence>
<feature type="domain" description="C3H1-type" evidence="7">
    <location>
        <begin position="98"/>
        <end position="125"/>
    </location>
</feature>
<dbReference type="AlphaFoldDB" id="A0A8S3XRS0"/>
<dbReference type="GO" id="GO:0008270">
    <property type="term" value="F:zinc ion binding"/>
    <property type="evidence" value="ECO:0007669"/>
    <property type="project" value="UniProtKB-KW"/>
</dbReference>
<protein>
    <submittedName>
        <fullName evidence="8">(apollo) hypothetical protein</fullName>
    </submittedName>
</protein>
<organism evidence="8 9">
    <name type="scientific">Parnassius apollo</name>
    <name type="common">Apollo butterfly</name>
    <name type="synonym">Papilio apollo</name>
    <dbReference type="NCBI Taxonomy" id="110799"/>
    <lineage>
        <taxon>Eukaryota</taxon>
        <taxon>Metazoa</taxon>
        <taxon>Ecdysozoa</taxon>
        <taxon>Arthropoda</taxon>
        <taxon>Hexapoda</taxon>
        <taxon>Insecta</taxon>
        <taxon>Pterygota</taxon>
        <taxon>Neoptera</taxon>
        <taxon>Endopterygota</taxon>
        <taxon>Lepidoptera</taxon>
        <taxon>Glossata</taxon>
        <taxon>Ditrysia</taxon>
        <taxon>Papilionoidea</taxon>
        <taxon>Papilionidae</taxon>
        <taxon>Parnassiinae</taxon>
        <taxon>Parnassini</taxon>
        <taxon>Parnassius</taxon>
        <taxon>Parnassius</taxon>
    </lineage>
</organism>
<reference evidence="8" key="1">
    <citation type="submission" date="2021-04" db="EMBL/GenBank/DDBJ databases">
        <authorList>
            <person name="Tunstrom K."/>
        </authorList>
    </citation>
    <scope>NUCLEOTIDE SEQUENCE</scope>
</reference>
<evidence type="ECO:0000313" key="9">
    <source>
        <dbReference type="Proteomes" id="UP000691718"/>
    </source>
</evidence>
<proteinExistence type="predicted"/>
<dbReference type="Proteomes" id="UP000691718">
    <property type="component" value="Unassembled WGS sequence"/>
</dbReference>
<keyword evidence="3 5" id="KW-0863">Zinc-finger</keyword>
<sequence length="288" mass="32558">MKKFIKSKIDYNARTSRGSPTILAESPPNVGKEKAMPDMQPPLPLDPPPPNEIPSLTLEPKQEIEDIEYPIPGKESSESLNHEGVSAGLNGYEENDGNKLKPMCRDFVRGRCTRPGTCKFSHKCDVLQLAGVYTFCRNFQNRVCIRPNCKFVHATVFEEQHWYRTGELPPHVLGKHKMVNILPPPPPPPPTQVNYAAPVPEAWGHKPKKSKVFSAVGRAAPVPKAWGHETIKPKNCEETEFRLKYNLERLDYIKYSNFELSKKILEVDEKIAKVLIIIIAILEAKDLM</sequence>
<feature type="region of interest" description="Disordered" evidence="6">
    <location>
        <begin position="1"/>
        <end position="52"/>
    </location>
</feature>
<dbReference type="PANTHER" id="PTHR12675:SF6">
    <property type="entry name" value="ZINC FINGER CCCH DOMAIN-CONTAINING PROTEIN 10"/>
    <property type="match status" value="1"/>
</dbReference>
<dbReference type="EMBL" id="CAJQZP010001331">
    <property type="protein sequence ID" value="CAG5039202.1"/>
    <property type="molecule type" value="Genomic_DNA"/>
</dbReference>
<keyword evidence="4 5" id="KW-0862">Zinc</keyword>
<dbReference type="GO" id="GO:0003723">
    <property type="term" value="F:RNA binding"/>
    <property type="evidence" value="ECO:0007669"/>
    <property type="project" value="TreeGrafter"/>
</dbReference>
<evidence type="ECO:0000313" key="8">
    <source>
        <dbReference type="EMBL" id="CAG5039202.1"/>
    </source>
</evidence>
<evidence type="ECO:0000256" key="1">
    <source>
        <dbReference type="ARBA" id="ARBA00022723"/>
    </source>
</evidence>
<evidence type="ECO:0000256" key="4">
    <source>
        <dbReference type="ARBA" id="ARBA00022833"/>
    </source>
</evidence>
<evidence type="ECO:0000256" key="2">
    <source>
        <dbReference type="ARBA" id="ARBA00022737"/>
    </source>
</evidence>
<name>A0A8S3XRS0_PARAO</name>
<keyword evidence="2" id="KW-0677">Repeat</keyword>
<accession>A0A8S3XRS0</accession>
<dbReference type="PROSITE" id="PS50103">
    <property type="entry name" value="ZF_C3H1"/>
    <property type="match status" value="1"/>
</dbReference>
<dbReference type="PANTHER" id="PTHR12675">
    <property type="entry name" value="MUSCLEBLIND-LIKE PROTEIN"/>
    <property type="match status" value="1"/>
</dbReference>
<feature type="compositionally biased region" description="Pro residues" evidence="6">
    <location>
        <begin position="39"/>
        <end position="52"/>
    </location>
</feature>
<keyword evidence="1 5" id="KW-0479">Metal-binding</keyword>
<keyword evidence="9" id="KW-1185">Reference proteome</keyword>
<gene>
    <name evidence="8" type="ORF">PAPOLLO_LOCUS21567</name>
</gene>
<dbReference type="OrthoDB" id="250836at2759"/>
<feature type="zinc finger region" description="C3H1-type" evidence="5">
    <location>
        <begin position="98"/>
        <end position="125"/>
    </location>
</feature>
<comment type="caution">
    <text evidence="8">The sequence shown here is derived from an EMBL/GenBank/DDBJ whole genome shotgun (WGS) entry which is preliminary data.</text>
</comment>